<reference evidence="2 3" key="1">
    <citation type="submission" date="2024-02" db="EMBL/GenBank/DDBJ databases">
        <authorList>
            <person name="Chen Y."/>
            <person name="Shah S."/>
            <person name="Dougan E. K."/>
            <person name="Thang M."/>
            <person name="Chan C."/>
        </authorList>
    </citation>
    <scope>NUCLEOTIDE SEQUENCE [LARGE SCALE GENOMIC DNA]</scope>
</reference>
<feature type="compositionally biased region" description="Low complexity" evidence="1">
    <location>
        <begin position="120"/>
        <end position="141"/>
    </location>
</feature>
<feature type="non-terminal residue" evidence="2">
    <location>
        <position position="1"/>
    </location>
</feature>
<feature type="region of interest" description="Disordered" evidence="1">
    <location>
        <begin position="81"/>
        <end position="141"/>
    </location>
</feature>
<feature type="compositionally biased region" description="Basic and acidic residues" evidence="1">
    <location>
        <begin position="81"/>
        <end position="97"/>
    </location>
</feature>
<feature type="non-terminal residue" evidence="2">
    <location>
        <position position="174"/>
    </location>
</feature>
<protein>
    <submittedName>
        <fullName evidence="2">Uncharacterized protein</fullName>
    </submittedName>
</protein>
<accession>A0ABP0I6Z3</accession>
<evidence type="ECO:0000313" key="3">
    <source>
        <dbReference type="Proteomes" id="UP001642464"/>
    </source>
</evidence>
<gene>
    <name evidence="2" type="ORF">SCF082_LOCUS5620</name>
</gene>
<name>A0ABP0I6Z3_9DINO</name>
<proteinExistence type="predicted"/>
<evidence type="ECO:0000313" key="2">
    <source>
        <dbReference type="EMBL" id="CAK8998354.1"/>
    </source>
</evidence>
<comment type="caution">
    <text evidence="2">The sequence shown here is derived from an EMBL/GenBank/DDBJ whole genome shotgun (WGS) entry which is preliminary data.</text>
</comment>
<evidence type="ECO:0000256" key="1">
    <source>
        <dbReference type="SAM" id="MobiDB-lite"/>
    </source>
</evidence>
<keyword evidence="3" id="KW-1185">Reference proteome</keyword>
<dbReference type="Proteomes" id="UP001642464">
    <property type="component" value="Unassembled WGS sequence"/>
</dbReference>
<dbReference type="EMBL" id="CAXAMM010003047">
    <property type="protein sequence ID" value="CAK8998354.1"/>
    <property type="molecule type" value="Genomic_DNA"/>
</dbReference>
<organism evidence="2 3">
    <name type="scientific">Durusdinium trenchii</name>
    <dbReference type="NCBI Taxonomy" id="1381693"/>
    <lineage>
        <taxon>Eukaryota</taxon>
        <taxon>Sar</taxon>
        <taxon>Alveolata</taxon>
        <taxon>Dinophyceae</taxon>
        <taxon>Suessiales</taxon>
        <taxon>Symbiodiniaceae</taxon>
        <taxon>Durusdinium</taxon>
    </lineage>
</organism>
<feature type="compositionally biased region" description="Acidic residues" evidence="1">
    <location>
        <begin position="98"/>
        <end position="107"/>
    </location>
</feature>
<sequence>CMDLGLEVDLARILYALENHLKQLQAMRSPLYHRDFKRVRKTLNYLQDLALLCQRPEPQGYMSAAITFMKWEESGRSDTFFQRDDLTEVGNEDKQREEDDEDFATGDEDNKRCALGGGLPSLLSRPNAPSSPPFSRFPAAAANGDGEALCSAFFPAEGAQPSRLGPRGWPCEEQ</sequence>